<name>A0A2S5TAT8_9GAMM</name>
<protein>
    <recommendedName>
        <fullName evidence="3">DUF2846 domain-containing protein</fullName>
    </recommendedName>
</protein>
<sequence>MHRYLKLFGLAALALLVSGCIRTVQHYAGPARPENETARISTFKLNIHSINGEVFTAKKNAMTYFVDVVPGDYTIVASTSWDTAAGSTVTHRESAARSISFTARPGMIYALSPKEGPFYTFLGIGLVEQAK</sequence>
<dbReference type="EMBL" id="PSNW01000016">
    <property type="protein sequence ID" value="PPE72056.1"/>
    <property type="molecule type" value="Genomic_DNA"/>
</dbReference>
<gene>
    <name evidence="1" type="ORF">C3942_20385</name>
</gene>
<evidence type="ECO:0000313" key="1">
    <source>
        <dbReference type="EMBL" id="PPE72056.1"/>
    </source>
</evidence>
<accession>A0A2S5TAT8</accession>
<proteinExistence type="predicted"/>
<dbReference type="PROSITE" id="PS51257">
    <property type="entry name" value="PROKAR_LIPOPROTEIN"/>
    <property type="match status" value="1"/>
</dbReference>
<reference evidence="1 2" key="1">
    <citation type="submission" date="2018-02" db="EMBL/GenBank/DDBJ databases">
        <title>Genome sequencing of Solimonas sp. HR-BB.</title>
        <authorList>
            <person name="Lee Y."/>
            <person name="Jeon C.O."/>
        </authorList>
    </citation>
    <scope>NUCLEOTIDE SEQUENCE [LARGE SCALE GENOMIC DNA]</scope>
    <source>
        <strain evidence="1 2">HR-BB</strain>
    </source>
</reference>
<evidence type="ECO:0000313" key="2">
    <source>
        <dbReference type="Proteomes" id="UP000238220"/>
    </source>
</evidence>
<evidence type="ECO:0008006" key="3">
    <source>
        <dbReference type="Google" id="ProtNLM"/>
    </source>
</evidence>
<dbReference type="AlphaFoldDB" id="A0A2S5TAT8"/>
<dbReference type="RefSeq" id="WP_104232212.1">
    <property type="nucleotide sequence ID" value="NZ_PSNW01000016.1"/>
</dbReference>
<comment type="caution">
    <text evidence="1">The sequence shown here is derived from an EMBL/GenBank/DDBJ whole genome shotgun (WGS) entry which is preliminary data.</text>
</comment>
<keyword evidence="2" id="KW-1185">Reference proteome</keyword>
<organism evidence="1 2">
    <name type="scientific">Solimonas fluminis</name>
    <dbReference type="NCBI Taxonomy" id="2086571"/>
    <lineage>
        <taxon>Bacteria</taxon>
        <taxon>Pseudomonadati</taxon>
        <taxon>Pseudomonadota</taxon>
        <taxon>Gammaproteobacteria</taxon>
        <taxon>Nevskiales</taxon>
        <taxon>Nevskiaceae</taxon>
        <taxon>Solimonas</taxon>
    </lineage>
</organism>
<dbReference type="Proteomes" id="UP000238220">
    <property type="component" value="Unassembled WGS sequence"/>
</dbReference>